<dbReference type="SMART" id="SM00256">
    <property type="entry name" value="FBOX"/>
    <property type="match status" value="1"/>
</dbReference>
<proteinExistence type="predicted"/>
<evidence type="ECO:0000259" key="1">
    <source>
        <dbReference type="SMART" id="SM00256"/>
    </source>
</evidence>
<dbReference type="AlphaFoldDB" id="A0AAP0SE36"/>
<evidence type="ECO:0000313" key="3">
    <source>
        <dbReference type="Proteomes" id="UP001415857"/>
    </source>
</evidence>
<dbReference type="CDD" id="cd22157">
    <property type="entry name" value="F-box_AtFBW1-like"/>
    <property type="match status" value="1"/>
</dbReference>
<protein>
    <recommendedName>
        <fullName evidence="1">F-box domain-containing protein</fullName>
    </recommendedName>
</protein>
<dbReference type="SUPFAM" id="SSF81383">
    <property type="entry name" value="F-box domain"/>
    <property type="match status" value="1"/>
</dbReference>
<dbReference type="Pfam" id="PF00646">
    <property type="entry name" value="F-box"/>
    <property type="match status" value="1"/>
</dbReference>
<dbReference type="InterPro" id="IPR001810">
    <property type="entry name" value="F-box_dom"/>
</dbReference>
<keyword evidence="3" id="KW-1185">Reference proteome</keyword>
<sequence>MERQDLLIEILSRLSVKDLCKFKCVSKEWYNLISDPIFRSTHHERAKRDPLMLFHRNYRRQRDYRKIPSLRLTTLDEKRRTIQNYFTTIIKDVKKMHCSAVVQAVTKVYPSGFDLVSVVNGTDDICICNPSTREFKKILPAFKPSSHPFKAFAFGYLPSSNEYKMVHFFFP</sequence>
<dbReference type="Proteomes" id="UP001415857">
    <property type="component" value="Unassembled WGS sequence"/>
</dbReference>
<reference evidence="2 3" key="1">
    <citation type="journal article" date="2024" name="Plant J.">
        <title>Genome sequences and population genomics reveal climatic adaptation and genomic divergence between two closely related sweetgum species.</title>
        <authorList>
            <person name="Xu W.Q."/>
            <person name="Ren C.Q."/>
            <person name="Zhang X.Y."/>
            <person name="Comes H.P."/>
            <person name="Liu X.H."/>
            <person name="Li Y.G."/>
            <person name="Kettle C.J."/>
            <person name="Jalonen R."/>
            <person name="Gaisberger H."/>
            <person name="Ma Y.Z."/>
            <person name="Qiu Y.X."/>
        </authorList>
    </citation>
    <scope>NUCLEOTIDE SEQUENCE [LARGE SCALE GENOMIC DNA]</scope>
    <source>
        <strain evidence="2">Hangzhou</strain>
    </source>
</reference>
<evidence type="ECO:0000313" key="2">
    <source>
        <dbReference type="EMBL" id="KAK9292549.1"/>
    </source>
</evidence>
<dbReference type="PANTHER" id="PTHR31672:SF13">
    <property type="entry name" value="F-BOX PROTEIN CPR30-LIKE"/>
    <property type="match status" value="1"/>
</dbReference>
<dbReference type="InterPro" id="IPR050796">
    <property type="entry name" value="SCF_F-box_component"/>
</dbReference>
<dbReference type="EMBL" id="JBBPBK010000001">
    <property type="protein sequence ID" value="KAK9292549.1"/>
    <property type="molecule type" value="Genomic_DNA"/>
</dbReference>
<name>A0AAP0SE36_LIQFO</name>
<organism evidence="2 3">
    <name type="scientific">Liquidambar formosana</name>
    <name type="common">Formosan gum</name>
    <dbReference type="NCBI Taxonomy" id="63359"/>
    <lineage>
        <taxon>Eukaryota</taxon>
        <taxon>Viridiplantae</taxon>
        <taxon>Streptophyta</taxon>
        <taxon>Embryophyta</taxon>
        <taxon>Tracheophyta</taxon>
        <taxon>Spermatophyta</taxon>
        <taxon>Magnoliopsida</taxon>
        <taxon>eudicotyledons</taxon>
        <taxon>Gunneridae</taxon>
        <taxon>Pentapetalae</taxon>
        <taxon>Saxifragales</taxon>
        <taxon>Altingiaceae</taxon>
        <taxon>Liquidambar</taxon>
    </lineage>
</organism>
<dbReference type="InterPro" id="IPR036047">
    <property type="entry name" value="F-box-like_dom_sf"/>
</dbReference>
<dbReference type="Gene3D" id="1.20.1280.50">
    <property type="match status" value="1"/>
</dbReference>
<feature type="domain" description="F-box" evidence="1">
    <location>
        <begin position="4"/>
        <end position="42"/>
    </location>
</feature>
<comment type="caution">
    <text evidence="2">The sequence shown here is derived from an EMBL/GenBank/DDBJ whole genome shotgun (WGS) entry which is preliminary data.</text>
</comment>
<accession>A0AAP0SE36</accession>
<dbReference type="PANTHER" id="PTHR31672">
    <property type="entry name" value="BNACNNG10540D PROTEIN"/>
    <property type="match status" value="1"/>
</dbReference>
<gene>
    <name evidence="2" type="ORF">L1049_020523</name>
</gene>